<dbReference type="Proteomes" id="UP000243197">
    <property type="component" value="Chromosome"/>
</dbReference>
<evidence type="ECO:0000256" key="5">
    <source>
        <dbReference type="RuleBase" id="RU000660"/>
    </source>
</evidence>
<feature type="region of interest" description="Disordered" evidence="7">
    <location>
        <begin position="104"/>
        <end position="161"/>
    </location>
</feature>
<dbReference type="PROSITE" id="PS01167">
    <property type="entry name" value="RIBOSOMAL_L17"/>
    <property type="match status" value="1"/>
</dbReference>
<evidence type="ECO:0000313" key="8">
    <source>
        <dbReference type="EMBL" id="BAV94835.1"/>
    </source>
</evidence>
<evidence type="ECO:0000256" key="7">
    <source>
        <dbReference type="SAM" id="MobiDB-lite"/>
    </source>
</evidence>
<dbReference type="InterPro" id="IPR047859">
    <property type="entry name" value="Ribosomal_bL17_CS"/>
</dbReference>
<dbReference type="NCBIfam" id="TIGR00059">
    <property type="entry name" value="L17"/>
    <property type="match status" value="1"/>
</dbReference>
<dbReference type="KEGG" id="ise:JBKA6_0822"/>
<evidence type="ECO:0000256" key="6">
    <source>
        <dbReference type="RuleBase" id="RU000661"/>
    </source>
</evidence>
<dbReference type="EMBL" id="AP014564">
    <property type="protein sequence ID" value="BAV94835.1"/>
    <property type="molecule type" value="Genomic_DNA"/>
</dbReference>
<evidence type="ECO:0000256" key="1">
    <source>
        <dbReference type="ARBA" id="ARBA00008777"/>
    </source>
</evidence>
<evidence type="ECO:0000256" key="3">
    <source>
        <dbReference type="ARBA" id="ARBA00023274"/>
    </source>
</evidence>
<evidence type="ECO:0000313" key="9">
    <source>
        <dbReference type="Proteomes" id="UP000243197"/>
    </source>
</evidence>
<dbReference type="GO" id="GO:0003735">
    <property type="term" value="F:structural constituent of ribosome"/>
    <property type="evidence" value="ECO:0007669"/>
    <property type="project" value="InterPro"/>
</dbReference>
<dbReference type="GO" id="GO:0022625">
    <property type="term" value="C:cytosolic large ribosomal subunit"/>
    <property type="evidence" value="ECO:0007669"/>
    <property type="project" value="TreeGrafter"/>
</dbReference>
<keyword evidence="2 5" id="KW-0689">Ribosomal protein</keyword>
<name>A0A1J1EA78_9FLAO</name>
<dbReference type="PANTHER" id="PTHR14413">
    <property type="entry name" value="RIBOSOMAL PROTEIN L17"/>
    <property type="match status" value="1"/>
</dbReference>
<dbReference type="SUPFAM" id="SSF64263">
    <property type="entry name" value="Prokaryotic ribosomal protein L17"/>
    <property type="match status" value="1"/>
</dbReference>
<dbReference type="InterPro" id="IPR036373">
    <property type="entry name" value="Ribosomal_bL17_sf"/>
</dbReference>
<feature type="compositionally biased region" description="Basic and acidic residues" evidence="7">
    <location>
        <begin position="116"/>
        <end position="132"/>
    </location>
</feature>
<sequence>MACSLIEHKRINTTVAKARELRKYLEPLMTKSKNDTTNSRRVVFSYLKSKEAINELFRNISVKIASRPGGYTRIIKTGTRLGDNAQMCMMELVDYNDIYTAKDVKTKTTRRSRGKSKSDKEPKQEANKKDVDIVNTMEVEASDKSVVDDKNNIENNKEDDK</sequence>
<feature type="compositionally biased region" description="Basic and acidic residues" evidence="7">
    <location>
        <begin position="141"/>
        <end position="161"/>
    </location>
</feature>
<reference evidence="8 9" key="1">
    <citation type="submission" date="2014-03" db="EMBL/GenBank/DDBJ databases">
        <title>complete genome sequence of Flavobacteriaceae bacterium JBKA-6.</title>
        <authorList>
            <person name="Takano T."/>
            <person name="Nakamura Y."/>
            <person name="Takuma S."/>
            <person name="Yasuike M."/>
            <person name="Matsuyama T."/>
            <person name="Sakai T."/>
            <person name="Fujiwara A."/>
            <person name="Kimoto K."/>
            <person name="Fukuda Y."/>
            <person name="Kondo H."/>
            <person name="Hirono I."/>
            <person name="Nakayasu C."/>
        </authorList>
    </citation>
    <scope>NUCLEOTIDE SEQUENCE [LARGE SCALE GENOMIC DNA]</scope>
    <source>
        <strain evidence="8 9">JBKA-6</strain>
    </source>
</reference>
<gene>
    <name evidence="8" type="ORF">JBKA6_0822</name>
</gene>
<proteinExistence type="inferred from homology"/>
<accession>A0A1J1EA78</accession>
<evidence type="ECO:0000256" key="2">
    <source>
        <dbReference type="ARBA" id="ARBA00022980"/>
    </source>
</evidence>
<dbReference type="Gene3D" id="3.90.1030.10">
    <property type="entry name" value="Ribosomal protein L17"/>
    <property type="match status" value="1"/>
</dbReference>
<dbReference type="Pfam" id="PF01196">
    <property type="entry name" value="Ribosomal_L17"/>
    <property type="match status" value="1"/>
</dbReference>
<dbReference type="AlphaFoldDB" id="A0A1J1EA78"/>
<keyword evidence="3 5" id="KW-0687">Ribonucleoprotein</keyword>
<keyword evidence="9" id="KW-1185">Reference proteome</keyword>
<dbReference type="InterPro" id="IPR000456">
    <property type="entry name" value="Ribosomal_bL17"/>
</dbReference>
<organism evidence="8 9">
    <name type="scientific">Ichthyobacterium seriolicida</name>
    <dbReference type="NCBI Taxonomy" id="242600"/>
    <lineage>
        <taxon>Bacteria</taxon>
        <taxon>Pseudomonadati</taxon>
        <taxon>Bacteroidota</taxon>
        <taxon>Flavobacteriia</taxon>
        <taxon>Flavobacteriales</taxon>
        <taxon>Ichthyobacteriaceae</taxon>
        <taxon>Ichthyobacterium</taxon>
    </lineage>
</organism>
<comment type="similarity">
    <text evidence="1 5">Belongs to the bacterial ribosomal protein bL17 family.</text>
</comment>
<dbReference type="PANTHER" id="PTHR14413:SF16">
    <property type="entry name" value="LARGE RIBOSOMAL SUBUNIT PROTEIN BL17M"/>
    <property type="match status" value="1"/>
</dbReference>
<evidence type="ECO:0000256" key="4">
    <source>
        <dbReference type="ARBA" id="ARBA00035494"/>
    </source>
</evidence>
<dbReference type="GO" id="GO:0006412">
    <property type="term" value="P:translation"/>
    <property type="evidence" value="ECO:0007669"/>
    <property type="project" value="InterPro"/>
</dbReference>
<protein>
    <recommendedName>
        <fullName evidence="4 6">50S ribosomal protein L17</fullName>
    </recommendedName>
</protein>